<keyword evidence="2" id="KW-1185">Reference proteome</keyword>
<evidence type="ECO:0000313" key="2">
    <source>
        <dbReference type="Proteomes" id="UP000189632"/>
    </source>
</evidence>
<organism evidence="1 2">
    <name type="scientific">Bartonella choladocola</name>
    <dbReference type="NCBI Taxonomy" id="2750995"/>
    <lineage>
        <taxon>Bacteria</taxon>
        <taxon>Pseudomonadati</taxon>
        <taxon>Pseudomonadota</taxon>
        <taxon>Alphaproteobacteria</taxon>
        <taxon>Hyphomicrobiales</taxon>
        <taxon>Bartonellaceae</taxon>
        <taxon>Bartonella</taxon>
    </lineage>
</organism>
<evidence type="ECO:0000313" key="1">
    <source>
        <dbReference type="EMBL" id="AQT47591.1"/>
    </source>
</evidence>
<dbReference type="EMBL" id="CP015625">
    <property type="protein sequence ID" value="AQT47591.1"/>
    <property type="molecule type" value="Genomic_DNA"/>
</dbReference>
<dbReference type="AlphaFoldDB" id="A0A1U9MIW7"/>
<gene>
    <name evidence="1" type="ORF">BBC0122_014860</name>
</gene>
<sequence length="86" mass="9463">MSHSVVQAVFQTVVQAVVQAVTQNKAYLSNVQDRKKYIILSFSSGAFSSGAFSSGAFSSGAFNSGKCCFPNYHFKNKYIINTIYQF</sequence>
<name>A0A1U9MIW7_9HYPH</name>
<accession>A0A1U9MIW7</accession>
<proteinExistence type="predicted"/>
<reference evidence="1 2" key="1">
    <citation type="submission" date="2016-11" db="EMBL/GenBank/DDBJ databases">
        <title>Comparative genomics of Bartonella apis.</title>
        <authorList>
            <person name="Engel P."/>
        </authorList>
    </citation>
    <scope>NUCLEOTIDE SEQUENCE [LARGE SCALE GENOMIC DNA]</scope>
    <source>
        <strain evidence="1 2">BBC0122</strain>
    </source>
</reference>
<protein>
    <submittedName>
        <fullName evidence="1">Uncharacterized protein</fullName>
    </submittedName>
</protein>
<dbReference type="KEGG" id="bapi:BBC0122_014860"/>
<dbReference type="Proteomes" id="UP000189632">
    <property type="component" value="Chromosome"/>
</dbReference>